<reference evidence="5" key="1">
    <citation type="journal article" date="2013" name="Science">
        <title>Comparative analysis of bat genomes provides insight into the evolution of flight and immunity.</title>
        <authorList>
            <person name="Zhang G."/>
            <person name="Cowled C."/>
            <person name="Shi Z."/>
            <person name="Huang Z."/>
            <person name="Bishop-Lilly K.A."/>
            <person name="Fang X."/>
            <person name="Wynne J.W."/>
            <person name="Xiong Z."/>
            <person name="Baker M.L."/>
            <person name="Zhao W."/>
            <person name="Tachedjian M."/>
            <person name="Zhu Y."/>
            <person name="Zhou P."/>
            <person name="Jiang X."/>
            <person name="Ng J."/>
            <person name="Yang L."/>
            <person name="Wu L."/>
            <person name="Xiao J."/>
            <person name="Feng Y."/>
            <person name="Chen Y."/>
            <person name="Sun X."/>
            <person name="Zhang Y."/>
            <person name="Marsh G.A."/>
            <person name="Crameri G."/>
            <person name="Broder C.C."/>
            <person name="Frey K.G."/>
            <person name="Wang L.F."/>
            <person name="Wang J."/>
        </authorList>
    </citation>
    <scope>NUCLEOTIDE SEQUENCE [LARGE SCALE GENOMIC DNA]</scope>
</reference>
<dbReference type="eggNOG" id="ENOG502SM6T">
    <property type="taxonomic scope" value="Eukaryota"/>
</dbReference>
<keyword evidence="5" id="KW-1185">Reference proteome</keyword>
<comment type="similarity">
    <text evidence="1">Belongs to the SPATA31 family.</text>
</comment>
<gene>
    <name evidence="4" type="ORF">PAL_GLEAN10008264</name>
</gene>
<evidence type="ECO:0000313" key="4">
    <source>
        <dbReference type="EMBL" id="ELK09056.1"/>
    </source>
</evidence>
<feature type="transmembrane region" description="Helical" evidence="3">
    <location>
        <begin position="6"/>
        <end position="29"/>
    </location>
</feature>
<keyword evidence="3" id="KW-0812">Transmembrane</keyword>
<dbReference type="AlphaFoldDB" id="L5KE47"/>
<dbReference type="InParanoid" id="L5KE47"/>
<dbReference type="Proteomes" id="UP000010552">
    <property type="component" value="Unassembled WGS sequence"/>
</dbReference>
<proteinExistence type="inferred from homology"/>
<protein>
    <submittedName>
        <fullName evidence="4">Uncharacterized protein</fullName>
    </submittedName>
</protein>
<evidence type="ECO:0000256" key="3">
    <source>
        <dbReference type="SAM" id="Phobius"/>
    </source>
</evidence>
<accession>L5KE47</accession>
<keyword evidence="3" id="KW-1133">Transmembrane helix</keyword>
<evidence type="ECO:0000313" key="5">
    <source>
        <dbReference type="Proteomes" id="UP000010552"/>
    </source>
</evidence>
<dbReference type="EMBL" id="KB030846">
    <property type="protein sequence ID" value="ELK09056.1"/>
    <property type="molecule type" value="Genomic_DNA"/>
</dbReference>
<keyword evidence="3" id="KW-0472">Membrane</keyword>
<sequence length="193" mass="21944">MLSPIFILWNVGYFLYNYGTIFIIILIIWQAKRSYDGLRLEPKTSCCRRHRRVKQWARNATTKDSSLKNKMKTFLPCINVKTKGKVHKESMFLTAEKVANTRKENVEKRLATAKSPTGQTKAEKTRDDPKAQSPPTEKQVGLAVSDGPHSPGSKLRHRSISHQFHSASVLDHHRHCLRHCPRVACATHPGNPP</sequence>
<evidence type="ECO:0000256" key="2">
    <source>
        <dbReference type="SAM" id="MobiDB-lite"/>
    </source>
</evidence>
<feature type="compositionally biased region" description="Basic and acidic residues" evidence="2">
    <location>
        <begin position="121"/>
        <end position="130"/>
    </location>
</feature>
<feature type="region of interest" description="Disordered" evidence="2">
    <location>
        <begin position="104"/>
        <end position="157"/>
    </location>
</feature>
<dbReference type="PANTHER" id="PTHR21859:SF15">
    <property type="entry name" value="PROTEIN SPATA31F1-RELATED"/>
    <property type="match status" value="1"/>
</dbReference>
<dbReference type="PANTHER" id="PTHR21859">
    <property type="entry name" value="ACROSOME-SPECIFIC PROTEIN"/>
    <property type="match status" value="1"/>
</dbReference>
<organism evidence="4 5">
    <name type="scientific">Pteropus alecto</name>
    <name type="common">Black flying fox</name>
    <dbReference type="NCBI Taxonomy" id="9402"/>
    <lineage>
        <taxon>Eukaryota</taxon>
        <taxon>Metazoa</taxon>
        <taxon>Chordata</taxon>
        <taxon>Craniata</taxon>
        <taxon>Vertebrata</taxon>
        <taxon>Euteleostomi</taxon>
        <taxon>Mammalia</taxon>
        <taxon>Eutheria</taxon>
        <taxon>Laurasiatheria</taxon>
        <taxon>Chiroptera</taxon>
        <taxon>Yinpterochiroptera</taxon>
        <taxon>Pteropodoidea</taxon>
        <taxon>Pteropodidae</taxon>
        <taxon>Pteropodinae</taxon>
        <taxon>Pteropus</taxon>
    </lineage>
</organism>
<dbReference type="STRING" id="9402.L5KE47"/>
<evidence type="ECO:0000256" key="1">
    <source>
        <dbReference type="ARBA" id="ARBA00035009"/>
    </source>
</evidence>
<name>L5KE47_PTEAL</name>